<evidence type="ECO:0000256" key="2">
    <source>
        <dbReference type="PROSITE-ProRule" id="PRU01091"/>
    </source>
</evidence>
<dbReference type="SMART" id="SM00862">
    <property type="entry name" value="Trans_reg_C"/>
    <property type="match status" value="1"/>
</dbReference>
<dbReference type="GO" id="GO:0003677">
    <property type="term" value="F:DNA binding"/>
    <property type="evidence" value="ECO:0007669"/>
    <property type="project" value="UniProtKB-UniRule"/>
</dbReference>
<evidence type="ECO:0000313" key="4">
    <source>
        <dbReference type="EMBL" id="RAG80266.1"/>
    </source>
</evidence>
<accession>A0A2X0IRV8</accession>
<dbReference type="GO" id="GO:0000160">
    <property type="term" value="P:phosphorelay signal transduction system"/>
    <property type="evidence" value="ECO:0007669"/>
    <property type="project" value="InterPro"/>
</dbReference>
<dbReference type="EMBL" id="QKYN01000276">
    <property type="protein sequence ID" value="RAG80266.1"/>
    <property type="molecule type" value="Genomic_DNA"/>
</dbReference>
<dbReference type="PROSITE" id="PS51755">
    <property type="entry name" value="OMPR_PHOB"/>
    <property type="match status" value="1"/>
</dbReference>
<dbReference type="GO" id="GO:0006355">
    <property type="term" value="P:regulation of DNA-templated transcription"/>
    <property type="evidence" value="ECO:0007669"/>
    <property type="project" value="InterPro"/>
</dbReference>
<keyword evidence="1 2" id="KW-0238">DNA-binding</keyword>
<dbReference type="CDD" id="cd00383">
    <property type="entry name" value="trans_reg_C"/>
    <property type="match status" value="1"/>
</dbReference>
<name>A0A2X0IRV8_9ACTN</name>
<feature type="DNA-binding region" description="OmpR/PhoB-type" evidence="2">
    <location>
        <begin position="1"/>
        <end position="80"/>
    </location>
</feature>
<reference evidence="4 5" key="1">
    <citation type="submission" date="2018-06" db="EMBL/GenBank/DDBJ databases">
        <title>Streptacidiphilus pinicola sp. nov., isolated from pine grove soil.</title>
        <authorList>
            <person name="Roh S.G."/>
            <person name="Park S."/>
            <person name="Kim M.-K."/>
            <person name="Yun B.-R."/>
            <person name="Park J."/>
            <person name="Kim M.J."/>
            <person name="Kim Y.S."/>
            <person name="Kim S.B."/>
        </authorList>
    </citation>
    <scope>NUCLEOTIDE SEQUENCE [LARGE SCALE GENOMIC DNA]</scope>
    <source>
        <strain evidence="4 5">MMS16-CNU450</strain>
    </source>
</reference>
<feature type="non-terminal residue" evidence="4">
    <location>
        <position position="1"/>
    </location>
</feature>
<dbReference type="RefSeq" id="WP_207892426.1">
    <property type="nucleotide sequence ID" value="NZ_QKYN01000276.1"/>
</dbReference>
<feature type="domain" description="OmpR/PhoB-type" evidence="3">
    <location>
        <begin position="1"/>
        <end position="80"/>
    </location>
</feature>
<gene>
    <name evidence="4" type="ORF">DN069_39085</name>
</gene>
<dbReference type="AlphaFoldDB" id="A0A2X0IRV8"/>
<dbReference type="InterPro" id="IPR036388">
    <property type="entry name" value="WH-like_DNA-bd_sf"/>
</dbReference>
<dbReference type="SUPFAM" id="SSF46894">
    <property type="entry name" value="C-terminal effector domain of the bipartite response regulators"/>
    <property type="match status" value="1"/>
</dbReference>
<evidence type="ECO:0000313" key="5">
    <source>
        <dbReference type="Proteomes" id="UP000248889"/>
    </source>
</evidence>
<comment type="caution">
    <text evidence="4">The sequence shown here is derived from an EMBL/GenBank/DDBJ whole genome shotgun (WGS) entry which is preliminary data.</text>
</comment>
<dbReference type="Gene3D" id="1.10.10.10">
    <property type="entry name" value="Winged helix-like DNA-binding domain superfamily/Winged helix DNA-binding domain"/>
    <property type="match status" value="1"/>
</dbReference>
<dbReference type="InterPro" id="IPR001867">
    <property type="entry name" value="OmpR/PhoB-type_DNA-bd"/>
</dbReference>
<sequence>RERAVRLTPTEWRILAVLLAHPGKLVTGRQILQQVWGPGHEQKTNYLRVYFAGLRRKLERDPAHPRHLLTEPGMGYRYEP</sequence>
<evidence type="ECO:0000259" key="3">
    <source>
        <dbReference type="PROSITE" id="PS51755"/>
    </source>
</evidence>
<dbReference type="InterPro" id="IPR016032">
    <property type="entry name" value="Sig_transdc_resp-reg_C-effctor"/>
</dbReference>
<dbReference type="Pfam" id="PF00486">
    <property type="entry name" value="Trans_reg_C"/>
    <property type="match status" value="1"/>
</dbReference>
<organism evidence="4 5">
    <name type="scientific">Streptacidiphilus pinicola</name>
    <dbReference type="NCBI Taxonomy" id="2219663"/>
    <lineage>
        <taxon>Bacteria</taxon>
        <taxon>Bacillati</taxon>
        <taxon>Actinomycetota</taxon>
        <taxon>Actinomycetes</taxon>
        <taxon>Kitasatosporales</taxon>
        <taxon>Streptomycetaceae</taxon>
        <taxon>Streptacidiphilus</taxon>
    </lineage>
</organism>
<evidence type="ECO:0000256" key="1">
    <source>
        <dbReference type="ARBA" id="ARBA00023125"/>
    </source>
</evidence>
<protein>
    <submittedName>
        <fullName evidence="4">DNA-binding response regulator</fullName>
    </submittedName>
</protein>
<dbReference type="Proteomes" id="UP000248889">
    <property type="component" value="Unassembled WGS sequence"/>
</dbReference>
<keyword evidence="5" id="KW-1185">Reference proteome</keyword>
<proteinExistence type="predicted"/>